<dbReference type="EMBL" id="RZGK01000006">
    <property type="protein sequence ID" value="KAF9698084.1"/>
    <property type="molecule type" value="Genomic_DNA"/>
</dbReference>
<feature type="chain" id="PRO_5034120188" evidence="1">
    <location>
        <begin position="19"/>
        <end position="201"/>
    </location>
</feature>
<feature type="signal peptide" evidence="1">
    <location>
        <begin position="1"/>
        <end position="18"/>
    </location>
</feature>
<dbReference type="AlphaFoldDB" id="A0A8H7J706"/>
<protein>
    <submittedName>
        <fullName evidence="2">Uncharacterized protein</fullName>
    </submittedName>
</protein>
<sequence length="201" mass="22091">MIPLFLTIIPLLTLPTTALPPPKAATPTPPEQWSIPLLNMHMMTRYTGLPGNQPWPDSAKFPSTIDFDINMPHYQNAHCHTTWANGTLPDDLAACNGEGGRVRFRMKEYKALGTRRLELSFILQVFRVDRLFEQQTILMGEVAITANNASEPSSYLTCLSGAPFDGLRCSVGGLMSVQKELLLQASAGDADTDTDTSAQRL</sequence>
<keyword evidence="1" id="KW-0732">Signal</keyword>
<dbReference type="Proteomes" id="UP000651452">
    <property type="component" value="Unassembled WGS sequence"/>
</dbReference>
<comment type="caution">
    <text evidence="2">The sequence shown here is derived from an EMBL/GenBank/DDBJ whole genome shotgun (WGS) entry which is preliminary data.</text>
</comment>
<gene>
    <name evidence="2" type="ORF">EKO04_003468</name>
</gene>
<evidence type="ECO:0000313" key="2">
    <source>
        <dbReference type="EMBL" id="KAF9698084.1"/>
    </source>
</evidence>
<proteinExistence type="predicted"/>
<dbReference type="OrthoDB" id="3922703at2759"/>
<reference evidence="2" key="2">
    <citation type="submission" date="2020-09" db="EMBL/GenBank/DDBJ databases">
        <title>Reference genome assembly for Australian Ascochyta lentis isolate Al4.</title>
        <authorList>
            <person name="Lee R.C."/>
            <person name="Farfan-Caceres L.M."/>
            <person name="Debler J.W."/>
            <person name="Williams A.H."/>
            <person name="Henares B.M."/>
        </authorList>
    </citation>
    <scope>NUCLEOTIDE SEQUENCE</scope>
    <source>
        <strain evidence="2">Al4</strain>
    </source>
</reference>
<name>A0A8H7J706_9PLEO</name>
<reference evidence="2" key="1">
    <citation type="submission" date="2018-12" db="EMBL/GenBank/DDBJ databases">
        <authorList>
            <person name="Syme R.A."/>
            <person name="Farfan-Caceres L."/>
            <person name="Lichtenzveig J."/>
        </authorList>
    </citation>
    <scope>NUCLEOTIDE SEQUENCE</scope>
    <source>
        <strain evidence="2">Al4</strain>
    </source>
</reference>
<organism evidence="2 3">
    <name type="scientific">Ascochyta lentis</name>
    <dbReference type="NCBI Taxonomy" id="205686"/>
    <lineage>
        <taxon>Eukaryota</taxon>
        <taxon>Fungi</taxon>
        <taxon>Dikarya</taxon>
        <taxon>Ascomycota</taxon>
        <taxon>Pezizomycotina</taxon>
        <taxon>Dothideomycetes</taxon>
        <taxon>Pleosporomycetidae</taxon>
        <taxon>Pleosporales</taxon>
        <taxon>Pleosporineae</taxon>
        <taxon>Didymellaceae</taxon>
        <taxon>Ascochyta</taxon>
    </lineage>
</organism>
<evidence type="ECO:0000256" key="1">
    <source>
        <dbReference type="SAM" id="SignalP"/>
    </source>
</evidence>
<evidence type="ECO:0000313" key="3">
    <source>
        <dbReference type="Proteomes" id="UP000651452"/>
    </source>
</evidence>
<accession>A0A8H7J706</accession>
<keyword evidence="3" id="KW-1185">Reference proteome</keyword>